<feature type="domain" description="Endonuclease/exonuclease/phosphatase" evidence="8">
    <location>
        <begin position="765"/>
        <end position="963"/>
    </location>
</feature>
<dbReference type="GO" id="GO:0008081">
    <property type="term" value="F:phosphoric diester hydrolase activity"/>
    <property type="evidence" value="ECO:0007669"/>
    <property type="project" value="TreeGrafter"/>
</dbReference>
<evidence type="ECO:0000256" key="4">
    <source>
        <dbReference type="ARBA" id="ARBA00022801"/>
    </source>
</evidence>
<evidence type="ECO:0000259" key="8">
    <source>
        <dbReference type="Pfam" id="PF03372"/>
    </source>
</evidence>
<dbReference type="Proteomes" id="UP000234323">
    <property type="component" value="Unassembled WGS sequence"/>
</dbReference>
<proteinExistence type="inferred from homology"/>
<dbReference type="GO" id="GO:0005634">
    <property type="term" value="C:nucleus"/>
    <property type="evidence" value="ECO:0007669"/>
    <property type="project" value="TreeGrafter"/>
</dbReference>
<name>A0A2I1H8X2_9GLOM</name>
<dbReference type="GO" id="GO:0046872">
    <property type="term" value="F:metal ion binding"/>
    <property type="evidence" value="ECO:0007669"/>
    <property type="project" value="UniProtKB-KW"/>
</dbReference>
<dbReference type="SUPFAM" id="SSF56219">
    <property type="entry name" value="DNase I-like"/>
    <property type="match status" value="1"/>
</dbReference>
<dbReference type="InterPro" id="IPR004808">
    <property type="entry name" value="AP_endonuc_1"/>
</dbReference>
<keyword evidence="6" id="KW-0175">Coiled coil</keyword>
<reference evidence="9 10" key="1">
    <citation type="submission" date="2015-10" db="EMBL/GenBank/DDBJ databases">
        <title>Genome analyses suggest a sexual origin of heterokaryosis in a supposedly ancient asexual fungus.</title>
        <authorList>
            <person name="Ropars J."/>
            <person name="Sedzielewska K."/>
            <person name="Noel J."/>
            <person name="Charron P."/>
            <person name="Farinelli L."/>
            <person name="Marton T."/>
            <person name="Kruger M."/>
            <person name="Pelin A."/>
            <person name="Brachmann A."/>
            <person name="Corradi N."/>
        </authorList>
    </citation>
    <scope>NUCLEOTIDE SEQUENCE [LARGE SCALE GENOMIC DNA]</scope>
    <source>
        <strain evidence="9 10">A4</strain>
    </source>
</reference>
<evidence type="ECO:0000313" key="9">
    <source>
        <dbReference type="EMBL" id="PKY55305.1"/>
    </source>
</evidence>
<dbReference type="PANTHER" id="PTHR22748">
    <property type="entry name" value="AP ENDONUCLEASE"/>
    <property type="match status" value="1"/>
</dbReference>
<protein>
    <recommendedName>
        <fullName evidence="8">Endonuclease/exonuclease/phosphatase domain-containing protein</fullName>
    </recommendedName>
</protein>
<comment type="similarity">
    <text evidence="2">Belongs to the DNA repair enzymes AP/ExoA family.</text>
</comment>
<feature type="coiled-coil region" evidence="6">
    <location>
        <begin position="1017"/>
        <end position="1095"/>
    </location>
</feature>
<dbReference type="VEuPathDB" id="FungiDB:RhiirFUN_001854"/>
<dbReference type="GO" id="GO:0003906">
    <property type="term" value="F:DNA-(apurinic or apyrimidinic site) endonuclease activity"/>
    <property type="evidence" value="ECO:0007669"/>
    <property type="project" value="TreeGrafter"/>
</dbReference>
<evidence type="ECO:0000313" key="10">
    <source>
        <dbReference type="Proteomes" id="UP000234323"/>
    </source>
</evidence>
<organism evidence="9 10">
    <name type="scientific">Rhizophagus irregularis</name>
    <dbReference type="NCBI Taxonomy" id="588596"/>
    <lineage>
        <taxon>Eukaryota</taxon>
        <taxon>Fungi</taxon>
        <taxon>Fungi incertae sedis</taxon>
        <taxon>Mucoromycota</taxon>
        <taxon>Glomeromycotina</taxon>
        <taxon>Glomeromycetes</taxon>
        <taxon>Glomerales</taxon>
        <taxon>Glomeraceae</taxon>
        <taxon>Rhizophagus</taxon>
    </lineage>
</organism>
<evidence type="ECO:0000256" key="6">
    <source>
        <dbReference type="SAM" id="Coils"/>
    </source>
</evidence>
<feature type="region of interest" description="Disordered" evidence="7">
    <location>
        <begin position="156"/>
        <end position="219"/>
    </location>
</feature>
<sequence>MGITPSKEDFIALEGYANKTDEERKTILSNAGMEINAIDIDIAEFLGANDETLGAFIRGIITICIDLSNTNRNKEFEKYLEECKNSNNAMLEQMHIEMNETIRLREEQWKLKEEYYFKNTTIKSHQIQTELGTVDLEDKNRIKKYENCKKLVMETLPDSDSSEDEKVLTWETNSNTSSDDEKLDKQLTSRYRSLNKASQQATHNTSSSTNKNMQMHEENENGNFGKRRYQSITMAITEDHDMGENSLKSKESMHKPKTADDLKYFAGLYTYQIRDQQTDQSIIEIINTNKLLEYHVNTLGKITRYGNEYTYVGFFTETAKDNFIKDGRVLGGIGQFKELFWLNKLNKHITMSITGIDEKYTDLDDVTKELEKKLGKIVTTKSKEIIGGKISMRLVMDIKCTEEELLNTWGILVNGRLIKVEPENYKRQVINQRGKINASIIGIPNEIKETNFSEQLKDAGARYWYRLNDRNGTYKIIAYFNNKEERTRAISRKIKINDQIFTWFFRTDDERNGNFRRRYGGFNNRNGQMQNNGYEQKIVTSTTQEIMKDETQIEITGTTTHNQKEEDMTMKGTSSNNTEAIDKETTTTTQVIKAMDTTKVGEDITQDLIKDMMKMKLEDTGKDTTIQDRTNIIINNINAITTVTTIINTITEETKDTTTTETDLEEATITTIEVNSEKTTKEGTEDIELMADIEWLEAINWEPYVNSTIEEEQEDKGEGGDVEKRPIIKGKQIKNEEETKKINKNQKKIKNKKGKNNNLKIGCINVRGMNDNKKQGDIRKFLAKENWDIAILTETKLKESKGKYMYKGWDKYECINSSYNNENNKNGIIIMMHRDINDRRYMIETIEGHVIKVDLLFKGKQKNIRIIGVYNPNNDKPTTINIEKHLVKWMNEALNLDYEMVIIGDFNESTKNKKKQKPLTNTIKNHGLQDIHESLTAAEDMLDTWKSGENSSRIDFIFASEGFQESIISHEILDIEDFETDHKALTVKIELKEKLGMNKSGYMKSIKKEIRHIKLEQEDWKAIAEEVELRLEKLDQATTQQLNRKNTWKIIVEIYDEEKNQQLTKIRNQKEELKKERAENMTKTNEERLEELITEYENLGKIDTIEHGISKLIDKVVNKLWRDRKSFQYKYNFKEFEEKLIIEKWGTTDTGNHNAIKIGKLINIHDRLEKRIDYGITIDKLRKHRNRQELKERKDKRAEIMRSLYEEINSLNIEINIRKREIYLEEDIGKMLNRILEKKREKINMTGLVIKENGKITIEKDQNKIKEKVLKHNKEWTRKREIDLDELEYNPEWRETYAPKDDINEETYKNLMIPIKLEELERVLQNLKMNKAPGLSGITYDFWKKSGNLTRSLLLEMFNDSMFKENVTNEWKKDSDKHELRSIKK</sequence>
<dbReference type="Gene3D" id="3.60.10.10">
    <property type="entry name" value="Endonuclease/exonuclease/phosphatase"/>
    <property type="match status" value="1"/>
</dbReference>
<keyword evidence="3" id="KW-0479">Metal-binding</keyword>
<dbReference type="GO" id="GO:0008311">
    <property type="term" value="F:double-stranded DNA 3'-5' DNA exonuclease activity"/>
    <property type="evidence" value="ECO:0007669"/>
    <property type="project" value="TreeGrafter"/>
</dbReference>
<dbReference type="PANTHER" id="PTHR22748:SF4">
    <property type="entry name" value="DNA-(APURINIC OR APYRIMIDINIC SITE) ENDONUCLEASE 2"/>
    <property type="match status" value="1"/>
</dbReference>
<comment type="caution">
    <text evidence="9">The sequence shown here is derived from an EMBL/GenBank/DDBJ whole genome shotgun (WGS) entry which is preliminary data.</text>
</comment>
<keyword evidence="10" id="KW-1185">Reference proteome</keyword>
<accession>A0A2I1H8X2</accession>
<dbReference type="InterPro" id="IPR036691">
    <property type="entry name" value="Endo/exonu/phosph_ase_sf"/>
</dbReference>
<dbReference type="GO" id="GO:0006284">
    <property type="term" value="P:base-excision repair"/>
    <property type="evidence" value="ECO:0007669"/>
    <property type="project" value="TreeGrafter"/>
</dbReference>
<dbReference type="EMBL" id="LLXI01001822">
    <property type="protein sequence ID" value="PKY55305.1"/>
    <property type="molecule type" value="Genomic_DNA"/>
</dbReference>
<evidence type="ECO:0000256" key="3">
    <source>
        <dbReference type="ARBA" id="ARBA00022723"/>
    </source>
</evidence>
<dbReference type="Pfam" id="PF03372">
    <property type="entry name" value="Exo_endo_phos"/>
    <property type="match status" value="1"/>
</dbReference>
<dbReference type="VEuPathDB" id="FungiDB:RhiirA1_400373"/>
<evidence type="ECO:0000256" key="1">
    <source>
        <dbReference type="ARBA" id="ARBA00001946"/>
    </source>
</evidence>
<evidence type="ECO:0000256" key="5">
    <source>
        <dbReference type="ARBA" id="ARBA00022842"/>
    </source>
</evidence>
<dbReference type="VEuPathDB" id="FungiDB:FUN_003595"/>
<gene>
    <name evidence="9" type="ORF">RhiirA4_503926</name>
</gene>
<evidence type="ECO:0000256" key="7">
    <source>
        <dbReference type="SAM" id="MobiDB-lite"/>
    </source>
</evidence>
<dbReference type="VEuPathDB" id="FungiDB:FUN_017548"/>
<feature type="compositionally biased region" description="Polar residues" evidence="7">
    <location>
        <begin position="188"/>
        <end position="213"/>
    </location>
</feature>
<keyword evidence="4" id="KW-0378">Hydrolase</keyword>
<keyword evidence="5" id="KW-0460">Magnesium</keyword>
<evidence type="ECO:0000256" key="2">
    <source>
        <dbReference type="ARBA" id="ARBA00007092"/>
    </source>
</evidence>
<dbReference type="VEuPathDB" id="FungiDB:FUN_024508"/>
<dbReference type="InterPro" id="IPR005135">
    <property type="entry name" value="Endo/exonuclease/phosphatase"/>
</dbReference>
<dbReference type="VEuPathDB" id="FungiDB:RhiirA1_400372"/>
<comment type="cofactor">
    <cofactor evidence="1">
        <name>Mg(2+)</name>
        <dbReference type="ChEBI" id="CHEBI:18420"/>
    </cofactor>
</comment>